<evidence type="ECO:0000313" key="5">
    <source>
        <dbReference type="EMBL" id="CAA0825305.1"/>
    </source>
</evidence>
<dbReference type="PROSITE" id="PS50011">
    <property type="entry name" value="PROTEIN_KINASE_DOM"/>
    <property type="match status" value="1"/>
</dbReference>
<comment type="similarity">
    <text evidence="1">Belongs to the protein kinase superfamily. ADCK protein kinase family.</text>
</comment>
<evidence type="ECO:0000313" key="6">
    <source>
        <dbReference type="Proteomes" id="UP001153555"/>
    </source>
</evidence>
<organism evidence="5 6">
    <name type="scientific">Striga hermonthica</name>
    <name type="common">Purple witchweed</name>
    <name type="synonym">Buchnera hermonthica</name>
    <dbReference type="NCBI Taxonomy" id="68872"/>
    <lineage>
        <taxon>Eukaryota</taxon>
        <taxon>Viridiplantae</taxon>
        <taxon>Streptophyta</taxon>
        <taxon>Embryophyta</taxon>
        <taxon>Tracheophyta</taxon>
        <taxon>Spermatophyta</taxon>
        <taxon>Magnoliopsida</taxon>
        <taxon>eudicotyledons</taxon>
        <taxon>Gunneridae</taxon>
        <taxon>Pentapetalae</taxon>
        <taxon>asterids</taxon>
        <taxon>lamiids</taxon>
        <taxon>Lamiales</taxon>
        <taxon>Orobanchaceae</taxon>
        <taxon>Buchnereae</taxon>
        <taxon>Striga</taxon>
    </lineage>
</organism>
<feature type="domain" description="Protein kinase" evidence="4">
    <location>
        <begin position="276"/>
        <end position="608"/>
    </location>
</feature>
<reference evidence="5" key="1">
    <citation type="submission" date="2019-12" db="EMBL/GenBank/DDBJ databases">
        <authorList>
            <person name="Scholes J."/>
        </authorList>
    </citation>
    <scope>NUCLEOTIDE SEQUENCE</scope>
</reference>
<dbReference type="GO" id="GO:0005524">
    <property type="term" value="F:ATP binding"/>
    <property type="evidence" value="ECO:0007669"/>
    <property type="project" value="InterPro"/>
</dbReference>
<evidence type="ECO:0000256" key="3">
    <source>
        <dbReference type="SAM" id="Phobius"/>
    </source>
</evidence>
<protein>
    <submittedName>
        <fullName evidence="5">Protein kinase superfamily protein</fullName>
    </submittedName>
</protein>
<comment type="caution">
    <text evidence="5">The sequence shown here is derived from an EMBL/GenBank/DDBJ whole genome shotgun (WGS) entry which is preliminary data.</text>
</comment>
<dbReference type="CDD" id="cd05121">
    <property type="entry name" value="ABC1_ADCK3-like"/>
    <property type="match status" value="1"/>
</dbReference>
<dbReference type="PANTHER" id="PTHR10566:SF123">
    <property type="entry name" value="PROTEIN KINASE SUPERFAMILY PROTEIN"/>
    <property type="match status" value="1"/>
</dbReference>
<dbReference type="InterPro" id="IPR050154">
    <property type="entry name" value="UbiB_kinase"/>
</dbReference>
<sequence>MASAISPVPVICSARATQATKRSPLKRDRKSVGLGKKQRRSRNGGGLGNVVEVVQKDVAFLKAGFSKGLRWANRAFRVPEVSKSVEDLIWLRNVEDPQAVSSRFPSWPEPYYPELSGVDLFLADLKAMEVYASYFYHLSKMWTKPLPEMYDAEEVTEYFTLRPHVVGLRLLEVFIAFVSATIKFRISSISSAADADAGGNDSDYNFGMVLKETMLNLGPTFIKVGQSLSTRPDITGYGISKALSELHDQIPPFPRAKAMKIIEEELGSPVETFFSYVSEEPVAAASFGQVYKASTRDGLDVAVKVQRPDLRHVVVRDIYILRIGLGILQKVAKRKNDLRLYADELGKGLVGELDYNLEAANALEFMEVHSRFKFICSPKVFRHLTNKRVLTMDWMVGESPSELISMSSQESRRKLLDLVNKGVEASLVQLLETGLMHADPHPGNLRYIPGKIGFLDFGLLCRMEKKHQLGMLASIVHIVNCNWANLVQDLVEMDVVRSGTNIRRFTMDLEDALGELEFNDGMPDVKFSLVLSRIWSVALKYHCRMPPYYVLVLRSLASLEGLAVASDPSFKTFEAAYPYVIQKLLVDNSAATRKILHSVVFNNRREFQWKRLAVFLRIGATRKQLQSLVPVNTQTSLTQSSDEISRTVDLANLALKILPSKNGIVLRRLLMTADGASLVRALVSNEASPFRQQICKIAADVLYLWMCKAIQKGLSLARISSPVLVQGGACRQQIKSNGNEYETVLRDRRLRVIFFKHFNSARKDPLLVLRFLWTSLVILFTASAVACHRVLASLTGDYLNRLSYNSNRIATAA</sequence>
<dbReference type="AlphaFoldDB" id="A0A9N7NBM9"/>
<evidence type="ECO:0000256" key="2">
    <source>
        <dbReference type="SAM" id="MobiDB-lite"/>
    </source>
</evidence>
<dbReference type="InterPro" id="IPR011009">
    <property type="entry name" value="Kinase-like_dom_sf"/>
</dbReference>
<dbReference type="OrthoDB" id="427480at2759"/>
<dbReference type="InterPro" id="IPR004147">
    <property type="entry name" value="ABC1_dom"/>
</dbReference>
<dbReference type="EMBL" id="CACSLK010026072">
    <property type="protein sequence ID" value="CAA0825305.1"/>
    <property type="molecule type" value="Genomic_DNA"/>
</dbReference>
<keyword evidence="3" id="KW-0472">Membrane</keyword>
<gene>
    <name evidence="5" type="ORF">SHERM_22087</name>
</gene>
<feature type="region of interest" description="Disordered" evidence="2">
    <location>
        <begin position="17"/>
        <end position="47"/>
    </location>
</feature>
<keyword evidence="6" id="KW-1185">Reference proteome</keyword>
<keyword evidence="3" id="KW-0812">Transmembrane</keyword>
<dbReference type="Proteomes" id="UP001153555">
    <property type="component" value="Unassembled WGS sequence"/>
</dbReference>
<evidence type="ECO:0000259" key="4">
    <source>
        <dbReference type="PROSITE" id="PS50011"/>
    </source>
</evidence>
<dbReference type="InterPro" id="IPR000719">
    <property type="entry name" value="Prot_kinase_dom"/>
</dbReference>
<dbReference type="Pfam" id="PF03109">
    <property type="entry name" value="ABC1"/>
    <property type="match status" value="1"/>
</dbReference>
<keyword evidence="5" id="KW-0808">Transferase</keyword>
<dbReference type="SUPFAM" id="SSF56112">
    <property type="entry name" value="Protein kinase-like (PK-like)"/>
    <property type="match status" value="1"/>
</dbReference>
<accession>A0A9N7NBM9</accession>
<keyword evidence="3" id="KW-1133">Transmembrane helix</keyword>
<evidence type="ECO:0000256" key="1">
    <source>
        <dbReference type="ARBA" id="ARBA00009670"/>
    </source>
</evidence>
<keyword evidence="5" id="KW-0418">Kinase</keyword>
<proteinExistence type="inferred from homology"/>
<dbReference type="GO" id="GO:0004672">
    <property type="term" value="F:protein kinase activity"/>
    <property type="evidence" value="ECO:0007669"/>
    <property type="project" value="InterPro"/>
</dbReference>
<name>A0A9N7NBM9_STRHE</name>
<feature type="transmembrane region" description="Helical" evidence="3">
    <location>
        <begin position="771"/>
        <end position="791"/>
    </location>
</feature>
<dbReference type="PANTHER" id="PTHR10566">
    <property type="entry name" value="CHAPERONE-ACTIVITY OF BC1 COMPLEX CABC1 -RELATED"/>
    <property type="match status" value="1"/>
</dbReference>